<evidence type="ECO:0000256" key="1">
    <source>
        <dbReference type="SAM" id="MobiDB-lite"/>
    </source>
</evidence>
<feature type="region of interest" description="Disordered" evidence="1">
    <location>
        <begin position="155"/>
        <end position="199"/>
    </location>
</feature>
<comment type="caution">
    <text evidence="2">The sequence shown here is derived from an EMBL/GenBank/DDBJ whole genome shotgun (WGS) entry which is preliminary data.</text>
</comment>
<evidence type="ECO:0000313" key="3">
    <source>
        <dbReference type="Proteomes" id="UP000800093"/>
    </source>
</evidence>
<organism evidence="2 3">
    <name type="scientific">Lojkania enalia</name>
    <dbReference type="NCBI Taxonomy" id="147567"/>
    <lineage>
        <taxon>Eukaryota</taxon>
        <taxon>Fungi</taxon>
        <taxon>Dikarya</taxon>
        <taxon>Ascomycota</taxon>
        <taxon>Pezizomycotina</taxon>
        <taxon>Dothideomycetes</taxon>
        <taxon>Pleosporomycetidae</taxon>
        <taxon>Pleosporales</taxon>
        <taxon>Pleosporales incertae sedis</taxon>
        <taxon>Lojkania</taxon>
    </lineage>
</organism>
<reference evidence="3" key="1">
    <citation type="journal article" date="2020" name="Stud. Mycol.">
        <title>101 Dothideomycetes genomes: A test case for predicting lifestyles and emergence of pathogens.</title>
        <authorList>
            <person name="Haridas S."/>
            <person name="Albert R."/>
            <person name="Binder M."/>
            <person name="Bloem J."/>
            <person name="LaButti K."/>
            <person name="Salamov A."/>
            <person name="Andreopoulos B."/>
            <person name="Baker S."/>
            <person name="Barry K."/>
            <person name="Bills G."/>
            <person name="Bluhm B."/>
            <person name="Cannon C."/>
            <person name="Castanera R."/>
            <person name="Culley D."/>
            <person name="Daum C."/>
            <person name="Ezra D."/>
            <person name="Gonzalez J."/>
            <person name="Henrissat B."/>
            <person name="Kuo A."/>
            <person name="Liang C."/>
            <person name="Lipzen A."/>
            <person name="Lutzoni F."/>
            <person name="Magnuson J."/>
            <person name="Mondo S."/>
            <person name="Nolan M."/>
            <person name="Ohm R."/>
            <person name="Pangilinan J."/>
            <person name="Park H.-J."/>
            <person name="Ramirez L."/>
            <person name="Alfaro M."/>
            <person name="Sun H."/>
            <person name="Tritt A."/>
            <person name="Yoshinaga Y."/>
            <person name="Zwiers L.-H."/>
            <person name="Turgeon B."/>
            <person name="Goodwin S."/>
            <person name="Spatafora J."/>
            <person name="Crous P."/>
            <person name="Grigoriev I."/>
        </authorList>
    </citation>
    <scope>NUCLEOTIDE SEQUENCE [LARGE SCALE GENOMIC DNA]</scope>
    <source>
        <strain evidence="3">CBS 304.66</strain>
    </source>
</reference>
<dbReference type="EMBL" id="ML986688">
    <property type="protein sequence ID" value="KAF2260167.1"/>
    <property type="molecule type" value="Genomic_DNA"/>
</dbReference>
<gene>
    <name evidence="2" type="ORF">CC78DRAFT_536585</name>
</gene>
<feature type="compositionally biased region" description="Basic and acidic residues" evidence="1">
    <location>
        <begin position="1"/>
        <end position="23"/>
    </location>
</feature>
<sequence>MGEETSHRARRRYDDHHYDDYPRQSHSRSHHHHHHHGHRCNQYPEPVHGAEEMFVDGDGSVVTVIRQPSCMPRRHSTQVHQYVSDQPRFPPPRSHTYSEAIPDASHYYATQKALPYGNGDLEDVATTAAMKAVEAMAHQQALQQQEAMEHIHHAQVRPLGRQNTIGSRRRESGHDLWANKGYPTRTGADRSGRRGSLWG</sequence>
<feature type="region of interest" description="Disordered" evidence="1">
    <location>
        <begin position="1"/>
        <end position="45"/>
    </location>
</feature>
<protein>
    <submittedName>
        <fullName evidence="2">Uncharacterized protein</fullName>
    </submittedName>
</protein>
<name>A0A9P4K059_9PLEO</name>
<feature type="compositionally biased region" description="Basic residues" evidence="1">
    <location>
        <begin position="25"/>
        <end position="39"/>
    </location>
</feature>
<dbReference type="Proteomes" id="UP000800093">
    <property type="component" value="Unassembled WGS sequence"/>
</dbReference>
<proteinExistence type="predicted"/>
<dbReference type="AlphaFoldDB" id="A0A9P4K059"/>
<accession>A0A9P4K059</accession>
<keyword evidence="3" id="KW-1185">Reference proteome</keyword>
<evidence type="ECO:0000313" key="2">
    <source>
        <dbReference type="EMBL" id="KAF2260167.1"/>
    </source>
</evidence>